<dbReference type="PANTHER" id="PTHR45527:SF1">
    <property type="entry name" value="FATTY ACID SYNTHASE"/>
    <property type="match status" value="1"/>
</dbReference>
<dbReference type="InterPro" id="IPR020845">
    <property type="entry name" value="AMP-binding_CS"/>
</dbReference>
<sequence>GATTILTDTDTERFNLNTINVSLNENFYKLSNTSNILRNFDAEAPAYIMYTSGSTGTPKGVLIANRSIVRLVKNTNFIKFNKNDRMLQTGSIVFDACTFEIWGALLNGLSLYIIKKEDLLNAHTLKNYIEKIKFL</sequence>
<dbReference type="Pfam" id="PF00501">
    <property type="entry name" value="AMP-binding"/>
    <property type="match status" value="1"/>
</dbReference>
<dbReference type="GO" id="GO:0044550">
    <property type="term" value="P:secondary metabolite biosynthetic process"/>
    <property type="evidence" value="ECO:0007669"/>
    <property type="project" value="TreeGrafter"/>
</dbReference>
<dbReference type="EMBL" id="AJWZ01009324">
    <property type="protein sequence ID" value="EKC51629.1"/>
    <property type="molecule type" value="Genomic_DNA"/>
</dbReference>
<dbReference type="PRINTS" id="PR00154">
    <property type="entry name" value="AMPBINDING"/>
</dbReference>
<protein>
    <submittedName>
        <fullName evidence="2">Peptide synthetase</fullName>
    </submittedName>
</protein>
<dbReference type="Gene3D" id="3.40.50.980">
    <property type="match status" value="2"/>
</dbReference>
<accession>K1S8A4</accession>
<dbReference type="PROSITE" id="PS00455">
    <property type="entry name" value="AMP_BINDING"/>
    <property type="match status" value="1"/>
</dbReference>
<reference evidence="2" key="1">
    <citation type="journal article" date="2013" name="Environ. Microbiol.">
        <title>Microbiota from the distal guts of lean and obese adolescents exhibit partial functional redundancy besides clear differences in community structure.</title>
        <authorList>
            <person name="Ferrer M."/>
            <person name="Ruiz A."/>
            <person name="Lanza F."/>
            <person name="Haange S.B."/>
            <person name="Oberbach A."/>
            <person name="Till H."/>
            <person name="Bargiela R."/>
            <person name="Campoy C."/>
            <person name="Segura M.T."/>
            <person name="Richter M."/>
            <person name="von Bergen M."/>
            <person name="Seifert J."/>
            <person name="Suarez A."/>
        </authorList>
    </citation>
    <scope>NUCLEOTIDE SEQUENCE</scope>
</reference>
<dbReference type="PANTHER" id="PTHR45527">
    <property type="entry name" value="NONRIBOSOMAL PEPTIDE SYNTHETASE"/>
    <property type="match status" value="1"/>
</dbReference>
<dbReference type="AlphaFoldDB" id="K1S8A4"/>
<dbReference type="GO" id="GO:0043041">
    <property type="term" value="P:amino acid activation for nonribosomal peptide biosynthetic process"/>
    <property type="evidence" value="ECO:0007669"/>
    <property type="project" value="TreeGrafter"/>
</dbReference>
<evidence type="ECO:0000313" key="2">
    <source>
        <dbReference type="EMBL" id="EKC51629.1"/>
    </source>
</evidence>
<gene>
    <name evidence="2" type="ORF">OBE_13510</name>
</gene>
<dbReference type="InterPro" id="IPR000873">
    <property type="entry name" value="AMP-dep_synth/lig_dom"/>
</dbReference>
<dbReference type="SUPFAM" id="SSF56801">
    <property type="entry name" value="Acetyl-CoA synthetase-like"/>
    <property type="match status" value="1"/>
</dbReference>
<feature type="non-terminal residue" evidence="2">
    <location>
        <position position="1"/>
    </location>
</feature>
<dbReference type="GO" id="GO:0031177">
    <property type="term" value="F:phosphopantetheine binding"/>
    <property type="evidence" value="ECO:0007669"/>
    <property type="project" value="TreeGrafter"/>
</dbReference>
<comment type="caution">
    <text evidence="2">The sequence shown here is derived from an EMBL/GenBank/DDBJ whole genome shotgun (WGS) entry which is preliminary data.</text>
</comment>
<feature type="domain" description="AMP-dependent synthetase/ligase" evidence="1">
    <location>
        <begin position="36"/>
        <end position="133"/>
    </location>
</feature>
<proteinExistence type="predicted"/>
<organism evidence="2">
    <name type="scientific">human gut metagenome</name>
    <dbReference type="NCBI Taxonomy" id="408170"/>
    <lineage>
        <taxon>unclassified sequences</taxon>
        <taxon>metagenomes</taxon>
        <taxon>organismal metagenomes</taxon>
    </lineage>
</organism>
<evidence type="ECO:0000259" key="1">
    <source>
        <dbReference type="Pfam" id="PF00501"/>
    </source>
</evidence>
<name>K1S8A4_9ZZZZ</name>
<dbReference type="GO" id="GO:0005829">
    <property type="term" value="C:cytosol"/>
    <property type="evidence" value="ECO:0007669"/>
    <property type="project" value="TreeGrafter"/>
</dbReference>
<dbReference type="InterPro" id="IPR020459">
    <property type="entry name" value="AMP-binding"/>
</dbReference>